<dbReference type="Proteomes" id="UP000256379">
    <property type="component" value="Unassembled WGS sequence"/>
</dbReference>
<evidence type="ECO:0000313" key="2">
    <source>
        <dbReference type="Proteomes" id="UP000256379"/>
    </source>
</evidence>
<evidence type="ECO:0000313" key="1">
    <source>
        <dbReference type="EMBL" id="RDU66683.1"/>
    </source>
</evidence>
<dbReference type="Pfam" id="PF07661">
    <property type="entry name" value="MORN_2"/>
    <property type="match status" value="3"/>
</dbReference>
<dbReference type="OrthoDB" id="5319364at2"/>
<dbReference type="Gene3D" id="2.20.110.10">
    <property type="entry name" value="Histone H3 K4-specific methyltransferase SET7/9 N-terminal domain"/>
    <property type="match status" value="1"/>
</dbReference>
<evidence type="ECO:0008006" key="3">
    <source>
        <dbReference type="Google" id="ProtNLM"/>
    </source>
</evidence>
<comment type="caution">
    <text evidence="1">The sequence shown here is derived from an EMBL/GenBank/DDBJ whole genome shotgun (WGS) entry which is preliminary data.</text>
</comment>
<dbReference type="InterPro" id="IPR011652">
    <property type="entry name" value="MORN_2"/>
</dbReference>
<accession>A0A3D8INJ4</accession>
<name>A0A3D8INJ4_9HELI</name>
<sequence length="152" mass="17125">MMKKIAFIMIFGALSLQSVGYTSGVVVDSIKSSGDSSHSPECKNNEDKIKGCMERVYYSNGNLLREIPYKDGKIEGIKKEYHENGNLLREIPYKDDKRDGVEKRYGEDGSLRFSITFENGKAISGKCGNGKTIDSQKLRELWRLDKSRLGCD</sequence>
<dbReference type="SUPFAM" id="SSF82185">
    <property type="entry name" value="Histone H3 K4-specific methyltransferase SET7/9 N-terminal domain"/>
    <property type="match status" value="1"/>
</dbReference>
<dbReference type="EMBL" id="NXLQ01000003">
    <property type="protein sequence ID" value="RDU66683.1"/>
    <property type="molecule type" value="Genomic_DNA"/>
</dbReference>
<proteinExistence type="predicted"/>
<organism evidence="1 2">
    <name type="scientific">Helicobacter didelphidarum</name>
    <dbReference type="NCBI Taxonomy" id="2040648"/>
    <lineage>
        <taxon>Bacteria</taxon>
        <taxon>Pseudomonadati</taxon>
        <taxon>Campylobacterota</taxon>
        <taxon>Epsilonproteobacteria</taxon>
        <taxon>Campylobacterales</taxon>
        <taxon>Helicobacteraceae</taxon>
        <taxon>Helicobacter</taxon>
    </lineage>
</organism>
<protein>
    <recommendedName>
        <fullName evidence="3">Toxin-antitoxin system YwqK family antitoxin</fullName>
    </recommendedName>
</protein>
<gene>
    <name evidence="1" type="ORF">CQA53_02600</name>
</gene>
<dbReference type="AlphaFoldDB" id="A0A3D8INJ4"/>
<keyword evidence="2" id="KW-1185">Reference proteome</keyword>
<reference evidence="1 2" key="1">
    <citation type="submission" date="2018-04" db="EMBL/GenBank/DDBJ databases">
        <title>Novel Campyloabacter and Helicobacter Species and Strains.</title>
        <authorList>
            <person name="Mannion A.J."/>
            <person name="Shen Z."/>
            <person name="Fox J.G."/>
        </authorList>
    </citation>
    <scope>NUCLEOTIDE SEQUENCE [LARGE SCALE GENOMIC DNA]</scope>
    <source>
        <strain evidence="1 2">MIT 17-337</strain>
    </source>
</reference>